<organism evidence="1 2">
    <name type="scientific">Bacillus mycoides (strain KBAB4)</name>
    <name type="common">Bacillus weihenstephanensis</name>
    <dbReference type="NCBI Taxonomy" id="315730"/>
    <lineage>
        <taxon>Bacteria</taxon>
        <taxon>Bacillati</taxon>
        <taxon>Bacillota</taxon>
        <taxon>Bacilli</taxon>
        <taxon>Bacillales</taxon>
        <taxon>Bacillaceae</taxon>
        <taxon>Bacillus</taxon>
        <taxon>Bacillus cereus group</taxon>
    </lineage>
</organism>
<evidence type="ECO:0008006" key="3">
    <source>
        <dbReference type="Google" id="ProtNLM"/>
    </source>
</evidence>
<dbReference type="HOGENOM" id="CLU_028791_1_0_9"/>
<dbReference type="Proteomes" id="UP000002154">
    <property type="component" value="Chromosome"/>
</dbReference>
<dbReference type="RefSeq" id="WP_012260566.1">
    <property type="nucleotide sequence ID" value="NC_010184.1"/>
</dbReference>
<reference evidence="1 2" key="1">
    <citation type="journal article" date="2008" name="Chem. Biol. Interact.">
        <title>Extending the Bacillus cereus group genomics to putative food-borne pathogens of different toxicity.</title>
        <authorList>
            <person name="Lapidus A."/>
            <person name="Goltsman E."/>
            <person name="Auger S."/>
            <person name="Galleron N."/>
            <person name="Segurens B."/>
            <person name="Dossat C."/>
            <person name="Land M.L."/>
            <person name="Broussolle V."/>
            <person name="Brillard J."/>
            <person name="Guinebretiere M.H."/>
            <person name="Sanchis V."/>
            <person name="Nguen-The C."/>
            <person name="Lereclus D."/>
            <person name="Richardson P."/>
            <person name="Wincker P."/>
            <person name="Weissenbach J."/>
            <person name="Ehrlich S.D."/>
            <person name="Sorokin A."/>
        </authorList>
    </citation>
    <scope>NUCLEOTIDE SEQUENCE [LARGE SCALE GENOMIC DNA]</scope>
    <source>
        <strain evidence="1 2">KBAB4</strain>
    </source>
</reference>
<evidence type="ECO:0000313" key="1">
    <source>
        <dbReference type="EMBL" id="ABY42421.1"/>
    </source>
</evidence>
<gene>
    <name evidence="1" type="ordered locus">BcerKBAB4_1173</name>
</gene>
<dbReference type="EMBL" id="CP000903">
    <property type="protein sequence ID" value="ABY42421.1"/>
    <property type="molecule type" value="Genomic_DNA"/>
</dbReference>
<sequence>MSKQRKTDEQFKNEVFELTKGEYLVLDRYQNNKKSIKLRHILCGNEWLVAPNNFLKGTRCPVCRLKNRTKSHEEFLNQVYHLVGKDYEIVSTYKNNRTKIEIKHNKCGGLFKMTPTDFLGGHRCRKCANEENAKNRTLTHKEYANNIWEIFGNGYSVLSEYIDSKTKIVVKHNKCGYERLVCPAAFKHRGGCPYCNNKLSISEDQYKERLLKNHQGQIEYIGGYINMNTLAKHKCKICNYKWNGMPSALAPLTEGRKRGCPNCNKIKKIEKISLTHEKFINNLFKVAGDEYCVKSRYITSKTPILIHHNNCGFEWEVIPAVFINRKGYCPKCNNNIRSRDTEYYKKEIFELVKDEYSLLDDYKGTSKPTLMKHNICGNEWEIRPNDFMRGQRCPYCRIYKGEKRIAIFLKENVIQYKPQYIIKECVYKGLLRFDFAIFSQNKLLGLIEYDGIQHFEPVDAFGGENRFQELKIKDRIKNNFCCSNNIPLLRINYQEYEKIKTILQQWILEL</sequence>
<dbReference type="KEGG" id="bwe:BcerKBAB4_1173"/>
<proteinExistence type="predicted"/>
<dbReference type="eggNOG" id="COG3440">
    <property type="taxonomic scope" value="Bacteria"/>
</dbReference>
<evidence type="ECO:0000313" key="2">
    <source>
        <dbReference type="Proteomes" id="UP000002154"/>
    </source>
</evidence>
<protein>
    <recommendedName>
        <fullName evidence="3">DUF2726 domain-containing protein</fullName>
    </recommendedName>
</protein>
<name>A9VJY5_BACMK</name>
<dbReference type="Gene3D" id="3.40.960.10">
    <property type="entry name" value="VSR Endonuclease"/>
    <property type="match status" value="1"/>
</dbReference>
<dbReference type="AlphaFoldDB" id="A9VJY5"/>
<accession>A9VJY5</accession>